<evidence type="ECO:0000256" key="1">
    <source>
        <dbReference type="SAM" id="MobiDB-lite"/>
    </source>
</evidence>
<sequence length="238" mass="26984">MILEEKATTSENTNRKDVQSAKEKVESVISEYLRLGDVHDKANATEFVERLEGLVSFIQNLQGPRNLYRMNNKAENDVAVDLQELDFLVTEMKTVNRNIGRLRSNKVDVHKELNFMKGALEKKTKEEIQEMETVIAIYDKELLKKWHVAKKTSSPHSLENFINNLAGKKQAIENVHKMALDRLATLKKTKPDGGMGAFHLRFGGSTIAALKTEDTDSDSDATYPMIFVPWSQKLFDVG</sequence>
<dbReference type="AlphaFoldDB" id="A0A0A9ZD02"/>
<proteinExistence type="predicted"/>
<organism evidence="2">
    <name type="scientific">Lygus hesperus</name>
    <name type="common">Western plant bug</name>
    <dbReference type="NCBI Taxonomy" id="30085"/>
    <lineage>
        <taxon>Eukaryota</taxon>
        <taxon>Metazoa</taxon>
        <taxon>Ecdysozoa</taxon>
        <taxon>Arthropoda</taxon>
        <taxon>Hexapoda</taxon>
        <taxon>Insecta</taxon>
        <taxon>Pterygota</taxon>
        <taxon>Neoptera</taxon>
        <taxon>Paraneoptera</taxon>
        <taxon>Hemiptera</taxon>
        <taxon>Heteroptera</taxon>
        <taxon>Panheteroptera</taxon>
        <taxon>Cimicomorpha</taxon>
        <taxon>Miridae</taxon>
        <taxon>Mirini</taxon>
        <taxon>Lygus</taxon>
    </lineage>
</organism>
<dbReference type="EMBL" id="GBRD01002779">
    <property type="protein sequence ID" value="JAG63042.1"/>
    <property type="molecule type" value="Transcribed_RNA"/>
</dbReference>
<reference evidence="2" key="2">
    <citation type="submission" date="2014-07" db="EMBL/GenBank/DDBJ databases">
        <authorList>
            <person name="Hull J."/>
        </authorList>
    </citation>
    <scope>NUCLEOTIDE SEQUENCE</scope>
</reference>
<protein>
    <submittedName>
        <fullName evidence="2">Chromosome partition protein Smc</fullName>
    </submittedName>
</protein>
<reference evidence="2" key="1">
    <citation type="journal article" date="2014" name="PLoS ONE">
        <title>Transcriptome-Based Identification of ABC Transporters in the Western Tarnished Plant Bug Lygus hesperus.</title>
        <authorList>
            <person name="Hull J.J."/>
            <person name="Chaney K."/>
            <person name="Geib S.M."/>
            <person name="Fabrick J.A."/>
            <person name="Brent C.S."/>
            <person name="Walsh D."/>
            <person name="Lavine L.C."/>
        </authorList>
    </citation>
    <scope>NUCLEOTIDE SEQUENCE</scope>
</reference>
<evidence type="ECO:0000313" key="3">
    <source>
        <dbReference type="EMBL" id="JAG63042.1"/>
    </source>
</evidence>
<reference evidence="3" key="3">
    <citation type="submission" date="2014-09" db="EMBL/GenBank/DDBJ databases">
        <authorList>
            <person name="Magalhaes I.L.F."/>
            <person name="Oliveira U."/>
            <person name="Santos F.R."/>
            <person name="Vidigal T.H.D.A."/>
            <person name="Brescovit A.D."/>
            <person name="Santos A.J."/>
        </authorList>
    </citation>
    <scope>NUCLEOTIDE SEQUENCE</scope>
</reference>
<evidence type="ECO:0000313" key="2">
    <source>
        <dbReference type="EMBL" id="JAG42334.1"/>
    </source>
</evidence>
<feature type="region of interest" description="Disordered" evidence="1">
    <location>
        <begin position="1"/>
        <end position="21"/>
    </location>
</feature>
<name>A0A0A9ZD02_LYGHE</name>
<dbReference type="EMBL" id="GBHO01001270">
    <property type="protein sequence ID" value="JAG42334.1"/>
    <property type="molecule type" value="Transcribed_RNA"/>
</dbReference>
<accession>A0A0A9ZD02</accession>
<gene>
    <name evidence="2" type="primary">smc_5</name>
    <name evidence="2" type="ORF">CM83_3539</name>
</gene>